<keyword evidence="2" id="KW-1003">Cell membrane</keyword>
<dbReference type="Gene3D" id="1.20.1250.20">
    <property type="entry name" value="MFS general substrate transporter like domains"/>
    <property type="match status" value="1"/>
</dbReference>
<evidence type="ECO:0000256" key="5">
    <source>
        <dbReference type="ARBA" id="ARBA00023136"/>
    </source>
</evidence>
<feature type="transmembrane region" description="Helical" evidence="6">
    <location>
        <begin position="143"/>
        <end position="163"/>
    </location>
</feature>
<evidence type="ECO:0000313" key="8">
    <source>
        <dbReference type="Proteomes" id="UP001271640"/>
    </source>
</evidence>
<comment type="subcellular location">
    <subcellularLocation>
        <location evidence="1">Cell membrane</location>
        <topology evidence="1">Multi-pass membrane protein</topology>
    </subcellularLocation>
</comment>
<dbReference type="Proteomes" id="UP001271640">
    <property type="component" value="Unassembled WGS sequence"/>
</dbReference>
<dbReference type="PANTHER" id="PTHR23513:SF6">
    <property type="entry name" value="MAJOR FACILITATOR SUPERFAMILY ASSOCIATED DOMAIN-CONTAINING PROTEIN"/>
    <property type="match status" value="1"/>
</dbReference>
<feature type="transmembrane region" description="Helical" evidence="6">
    <location>
        <begin position="28"/>
        <end position="53"/>
    </location>
</feature>
<evidence type="ECO:0000313" key="7">
    <source>
        <dbReference type="EMBL" id="MDX7998178.1"/>
    </source>
</evidence>
<name>A0ABU4SHP6_9GAMM</name>
<dbReference type="EMBL" id="VCDP01000007">
    <property type="protein sequence ID" value="MDX7998178.1"/>
    <property type="molecule type" value="Genomic_DNA"/>
</dbReference>
<protein>
    <submittedName>
        <fullName evidence="7">MFS transporter</fullName>
    </submittedName>
</protein>
<evidence type="ECO:0000256" key="3">
    <source>
        <dbReference type="ARBA" id="ARBA00022692"/>
    </source>
</evidence>
<keyword evidence="8" id="KW-1185">Reference proteome</keyword>
<feature type="transmembrane region" description="Helical" evidence="6">
    <location>
        <begin position="89"/>
        <end position="110"/>
    </location>
</feature>
<accession>A0ABU4SHP6</accession>
<evidence type="ECO:0000256" key="1">
    <source>
        <dbReference type="ARBA" id="ARBA00004651"/>
    </source>
</evidence>
<reference evidence="8" key="1">
    <citation type="journal article" date="2024" name="Toxins">
        <title>Genome Sequence Analysis of Native Xenorhabdus Strains Isolated from Entomopathogenic Nematodes in Argentina.</title>
        <authorList>
            <person name="Palma L."/>
            <person name="Frizzo L."/>
            <person name="Kaiser S."/>
            <person name="Berry C."/>
            <person name="Caballero P."/>
            <person name="Bode H.B."/>
            <person name="Del Valle E.E."/>
        </authorList>
    </citation>
    <scope>NUCLEOTIDE SEQUENCE [LARGE SCALE GENOMIC DNA]</scope>
    <source>
        <strain evidence="8">Reich</strain>
    </source>
</reference>
<gene>
    <name evidence="7" type="ORF">FE394_02935</name>
</gene>
<evidence type="ECO:0000256" key="2">
    <source>
        <dbReference type="ARBA" id="ARBA00022475"/>
    </source>
</evidence>
<feature type="transmembrane region" description="Helical" evidence="6">
    <location>
        <begin position="65"/>
        <end position="83"/>
    </location>
</feature>
<keyword evidence="5 6" id="KW-0472">Membrane</keyword>
<feature type="transmembrane region" description="Helical" evidence="6">
    <location>
        <begin position="272"/>
        <end position="290"/>
    </location>
</feature>
<feature type="transmembrane region" description="Helical" evidence="6">
    <location>
        <begin position="175"/>
        <end position="195"/>
    </location>
</feature>
<proteinExistence type="predicted"/>
<keyword evidence="3 6" id="KW-0812">Transmembrane</keyword>
<organism evidence="7 8">
    <name type="scientific">Xenorhabdus littoralis</name>
    <dbReference type="NCBI Taxonomy" id="2582835"/>
    <lineage>
        <taxon>Bacteria</taxon>
        <taxon>Pseudomonadati</taxon>
        <taxon>Pseudomonadota</taxon>
        <taxon>Gammaproteobacteria</taxon>
        <taxon>Enterobacterales</taxon>
        <taxon>Morganellaceae</taxon>
        <taxon>Xenorhabdus</taxon>
    </lineage>
</organism>
<feature type="transmembrane region" description="Helical" evidence="6">
    <location>
        <begin position="207"/>
        <end position="224"/>
    </location>
</feature>
<comment type="caution">
    <text evidence="7">The sequence shown here is derived from an EMBL/GenBank/DDBJ whole genome shotgun (WGS) entry which is preliminary data.</text>
</comment>
<evidence type="ECO:0000256" key="6">
    <source>
        <dbReference type="SAM" id="Phobius"/>
    </source>
</evidence>
<dbReference type="SUPFAM" id="SSF103473">
    <property type="entry name" value="MFS general substrate transporter"/>
    <property type="match status" value="1"/>
</dbReference>
<feature type="transmembrane region" description="Helical" evidence="6">
    <location>
        <begin position="296"/>
        <end position="316"/>
    </location>
</feature>
<evidence type="ECO:0000256" key="4">
    <source>
        <dbReference type="ARBA" id="ARBA00022989"/>
    </source>
</evidence>
<sequence>MTLILLFISILLFAIAIGSININGFFFIIIAMGIGFIDSLFISIVNAFIPSIVDNKMIEKSFRQTFLIQASNNLFGIALGMAGYESIGITNMLWSITGASFIVILILSSLKNKGRYTYSGKSDTHGNVNKTIKVFIGYRFEPYWALASLLINMSLAPFSSLVIPYFVVKVAGDKPIMIGVIEGCAAAGAIFSSYYFQKKAELLIGKVRSVIISFGVLGLCFLLLSIVCHVFIWCLLAFLMGMVIIINNVCIESSRAIAIPEKNRVKVQVMHNACIVIGNPLGLLITPFLITNYGYTAALMAYSLIVILVAIFIRFIPLFNELLSKNQEDIINLYEKKYGDL</sequence>
<dbReference type="PANTHER" id="PTHR23513">
    <property type="entry name" value="INTEGRAL MEMBRANE EFFLUX PROTEIN-RELATED"/>
    <property type="match status" value="1"/>
</dbReference>
<keyword evidence="4 6" id="KW-1133">Transmembrane helix</keyword>
<feature type="transmembrane region" description="Helical" evidence="6">
    <location>
        <begin position="230"/>
        <end position="251"/>
    </location>
</feature>
<dbReference type="InterPro" id="IPR036259">
    <property type="entry name" value="MFS_trans_sf"/>
</dbReference>